<protein>
    <submittedName>
        <fullName evidence="3">Uncharacterized protein</fullName>
    </submittedName>
</protein>
<evidence type="ECO:0000313" key="3">
    <source>
        <dbReference type="EMBL" id="CAG9800712.1"/>
    </source>
</evidence>
<dbReference type="InterPro" id="IPR032675">
    <property type="entry name" value="LRR_dom_sf"/>
</dbReference>
<keyword evidence="2" id="KW-0677">Repeat</keyword>
<dbReference type="OrthoDB" id="676979at2759"/>
<name>A0A9N9RP54_9DIPT</name>
<keyword evidence="1" id="KW-0433">Leucine-rich repeat</keyword>
<dbReference type="Pfam" id="PF13855">
    <property type="entry name" value="LRR_8"/>
    <property type="match status" value="4"/>
</dbReference>
<accession>A0A9N9RP54</accession>
<proteinExistence type="predicted"/>
<reference evidence="3" key="1">
    <citation type="submission" date="2022-01" db="EMBL/GenBank/DDBJ databases">
        <authorList>
            <person name="King R."/>
        </authorList>
    </citation>
    <scope>NUCLEOTIDE SEQUENCE</scope>
</reference>
<dbReference type="InterPro" id="IPR001611">
    <property type="entry name" value="Leu-rich_rpt"/>
</dbReference>
<dbReference type="SMART" id="SM00365">
    <property type="entry name" value="LRR_SD22"/>
    <property type="match status" value="6"/>
</dbReference>
<sequence>MISGYKVPSVFKRISSSVDLKMDVKFKFLFICVILKFSIAQKCSIVHDKLDASQSVLCQNVGSMNDIADEIKDTAEWLNVKIINKAPVVEFTNNAINVPYLHLIQSLDLSRVGKLNFNDNGFASYDSLRELDISNTGIKAFKNSWFTKKNIEVLDISRNKMTELRRDNLKYLPKLKFFNASNNDLVFVEAHTFMDSKKIEVVALTNNHIQSVHFENLDHLKTLNLKGNALNNIGGNYVRMPKLEFLNLAENVIHGVADRWLETLESLKYVNLSNNKMPHIGDWTFGGGEKTKLVELDLSYNAIGPLYQNSFAHLPLLTYLDISHNKITEIHQKNFVKQTLLQSLYLDSNKIDKIQPNAFENNLQLRNLDLSVNKIKTFTTALFGTKFGGNRLRKLNLAQNELADIDANLFAILKNLVTLNLSSNKLKELSPDSLKSNTKLQELYLDDNEIDFLVPTFFKNFNALEDFSIQNNRISFIPDTAGLKKLQRISIGQNPLQCICMKELLIWARTNKCKFVNEKENVKNPDCVVVPETTCVKEKAKIDNYGMYDRFLDGMPVDVGDRSSFAFEM</sequence>
<dbReference type="SUPFAM" id="SSF52058">
    <property type="entry name" value="L domain-like"/>
    <property type="match status" value="2"/>
</dbReference>
<dbReference type="PANTHER" id="PTHR24366:SF170">
    <property type="entry name" value="RE50361P"/>
    <property type="match status" value="1"/>
</dbReference>
<dbReference type="SMART" id="SM00369">
    <property type="entry name" value="LRR_TYP"/>
    <property type="match status" value="12"/>
</dbReference>
<evidence type="ECO:0000256" key="2">
    <source>
        <dbReference type="ARBA" id="ARBA00022737"/>
    </source>
</evidence>
<gene>
    <name evidence="3" type="ORF">CHIRRI_LOCUS3651</name>
</gene>
<dbReference type="InterPro" id="IPR003591">
    <property type="entry name" value="Leu-rich_rpt_typical-subtyp"/>
</dbReference>
<reference evidence="3" key="2">
    <citation type="submission" date="2022-10" db="EMBL/GenBank/DDBJ databases">
        <authorList>
            <consortium name="ENA_rothamsted_submissions"/>
            <consortium name="culmorum"/>
            <person name="King R."/>
        </authorList>
    </citation>
    <scope>NUCLEOTIDE SEQUENCE</scope>
</reference>
<dbReference type="Proteomes" id="UP001153620">
    <property type="component" value="Chromosome 1"/>
</dbReference>
<dbReference type="PANTHER" id="PTHR24366">
    <property type="entry name" value="IG(IMMUNOGLOBULIN) AND LRR(LEUCINE RICH REPEAT) DOMAINS"/>
    <property type="match status" value="1"/>
</dbReference>
<dbReference type="AlphaFoldDB" id="A0A9N9RP54"/>
<dbReference type="Gene3D" id="3.80.10.10">
    <property type="entry name" value="Ribonuclease Inhibitor"/>
    <property type="match status" value="3"/>
</dbReference>
<dbReference type="PRINTS" id="PR00019">
    <property type="entry name" value="LEURICHRPT"/>
</dbReference>
<keyword evidence="4" id="KW-1185">Reference proteome</keyword>
<organism evidence="3 4">
    <name type="scientific">Chironomus riparius</name>
    <dbReference type="NCBI Taxonomy" id="315576"/>
    <lineage>
        <taxon>Eukaryota</taxon>
        <taxon>Metazoa</taxon>
        <taxon>Ecdysozoa</taxon>
        <taxon>Arthropoda</taxon>
        <taxon>Hexapoda</taxon>
        <taxon>Insecta</taxon>
        <taxon>Pterygota</taxon>
        <taxon>Neoptera</taxon>
        <taxon>Endopterygota</taxon>
        <taxon>Diptera</taxon>
        <taxon>Nematocera</taxon>
        <taxon>Chironomoidea</taxon>
        <taxon>Chironomidae</taxon>
        <taxon>Chironominae</taxon>
        <taxon>Chironomus</taxon>
    </lineage>
</organism>
<evidence type="ECO:0000256" key="1">
    <source>
        <dbReference type="ARBA" id="ARBA00022614"/>
    </source>
</evidence>
<dbReference type="PROSITE" id="PS51450">
    <property type="entry name" value="LRR"/>
    <property type="match status" value="3"/>
</dbReference>
<evidence type="ECO:0000313" key="4">
    <source>
        <dbReference type="Proteomes" id="UP001153620"/>
    </source>
</evidence>
<dbReference type="EMBL" id="OU895877">
    <property type="protein sequence ID" value="CAG9800712.1"/>
    <property type="molecule type" value="Genomic_DNA"/>
</dbReference>